<dbReference type="AlphaFoldDB" id="E3MR99"/>
<dbReference type="HOGENOM" id="CLU_195494_0_0_1"/>
<name>E3MR99_CAERE</name>
<feature type="compositionally biased region" description="Basic residues" evidence="1">
    <location>
        <begin position="69"/>
        <end position="81"/>
    </location>
</feature>
<sequence length="81" mass="9196">MKITILILLLASIIVSSASFGPSRFVSGRNDKTFVPDLPGRKNRIETRSRQVRSFTFDPKDLKTPPRIVNRRGKTVRRTSP</sequence>
<dbReference type="Proteomes" id="UP000008281">
    <property type="component" value="Unassembled WGS sequence"/>
</dbReference>
<evidence type="ECO:0000256" key="2">
    <source>
        <dbReference type="SAM" id="SignalP"/>
    </source>
</evidence>
<dbReference type="OrthoDB" id="5836357at2759"/>
<dbReference type="OMA" id="VRGFRNK"/>
<dbReference type="GeneID" id="9799567"/>
<feature type="chain" id="PRO_5003177352" evidence="2">
    <location>
        <begin position="19"/>
        <end position="81"/>
    </location>
</feature>
<dbReference type="InParanoid" id="E3MR99"/>
<feature type="region of interest" description="Disordered" evidence="1">
    <location>
        <begin position="57"/>
        <end position="81"/>
    </location>
</feature>
<accession>E3MR99</accession>
<dbReference type="KEGG" id="crq:GCK72_013480"/>
<evidence type="ECO:0000313" key="3">
    <source>
        <dbReference type="EMBL" id="EFP07176.1"/>
    </source>
</evidence>
<dbReference type="CTD" id="9799567"/>
<keyword evidence="4" id="KW-1185">Reference proteome</keyword>
<feature type="signal peptide" evidence="2">
    <location>
        <begin position="1"/>
        <end position="18"/>
    </location>
</feature>
<proteinExistence type="predicted"/>
<dbReference type="eggNOG" id="ENOG502R0QW">
    <property type="taxonomic scope" value="Eukaryota"/>
</dbReference>
<evidence type="ECO:0000313" key="4">
    <source>
        <dbReference type="Proteomes" id="UP000008281"/>
    </source>
</evidence>
<evidence type="ECO:0000256" key="1">
    <source>
        <dbReference type="SAM" id="MobiDB-lite"/>
    </source>
</evidence>
<dbReference type="RefSeq" id="XP_003101322.2">
    <property type="nucleotide sequence ID" value="XM_003101274.2"/>
</dbReference>
<protein>
    <submittedName>
        <fullName evidence="3">Uncharacterized protein</fullName>
    </submittedName>
</protein>
<organism evidence="4">
    <name type="scientific">Caenorhabditis remanei</name>
    <name type="common">Caenorhabditis vulgaris</name>
    <dbReference type="NCBI Taxonomy" id="31234"/>
    <lineage>
        <taxon>Eukaryota</taxon>
        <taxon>Metazoa</taxon>
        <taxon>Ecdysozoa</taxon>
        <taxon>Nematoda</taxon>
        <taxon>Chromadorea</taxon>
        <taxon>Rhabditida</taxon>
        <taxon>Rhabditina</taxon>
        <taxon>Rhabditomorpha</taxon>
        <taxon>Rhabditoidea</taxon>
        <taxon>Rhabditidae</taxon>
        <taxon>Peloderinae</taxon>
        <taxon>Caenorhabditis</taxon>
    </lineage>
</organism>
<dbReference type="EMBL" id="DS268468">
    <property type="protein sequence ID" value="EFP07176.1"/>
    <property type="molecule type" value="Genomic_DNA"/>
</dbReference>
<reference evidence="3" key="1">
    <citation type="submission" date="2007-07" db="EMBL/GenBank/DDBJ databases">
        <title>PCAP assembly of the Caenorhabditis remanei genome.</title>
        <authorList>
            <consortium name="The Caenorhabditis remanei Sequencing Consortium"/>
            <person name="Wilson R.K."/>
        </authorList>
    </citation>
    <scope>NUCLEOTIDE SEQUENCE [LARGE SCALE GENOMIC DNA]</scope>
    <source>
        <strain evidence="3">PB4641</strain>
    </source>
</reference>
<gene>
    <name evidence="3" type="ORF">CRE_13556</name>
</gene>
<keyword evidence="2" id="KW-0732">Signal</keyword>